<feature type="chain" id="PRO_5017390960" evidence="2">
    <location>
        <begin position="22"/>
        <end position="54"/>
    </location>
</feature>
<gene>
    <name evidence="3" type="ORF">FIE12Z_12382</name>
</gene>
<dbReference type="EMBL" id="PXXK01000585">
    <property type="protein sequence ID" value="RFN43376.1"/>
    <property type="molecule type" value="Genomic_DNA"/>
</dbReference>
<evidence type="ECO:0000313" key="3">
    <source>
        <dbReference type="EMBL" id="RFN43376.1"/>
    </source>
</evidence>
<dbReference type="STRING" id="2594813.A0A395M6B3"/>
<feature type="non-terminal residue" evidence="3">
    <location>
        <position position="54"/>
    </location>
</feature>
<organism evidence="3 4">
    <name type="scientific">Fusarium flagelliforme</name>
    <dbReference type="NCBI Taxonomy" id="2675880"/>
    <lineage>
        <taxon>Eukaryota</taxon>
        <taxon>Fungi</taxon>
        <taxon>Dikarya</taxon>
        <taxon>Ascomycota</taxon>
        <taxon>Pezizomycotina</taxon>
        <taxon>Sordariomycetes</taxon>
        <taxon>Hypocreomycetidae</taxon>
        <taxon>Hypocreales</taxon>
        <taxon>Nectriaceae</taxon>
        <taxon>Fusarium</taxon>
        <taxon>Fusarium incarnatum-equiseti species complex</taxon>
    </lineage>
</organism>
<reference evidence="3 4" key="1">
    <citation type="journal article" date="2018" name="PLoS Pathog.">
        <title>Evolution of structural diversity of trichothecenes, a family of toxins produced by plant pathogenic and entomopathogenic fungi.</title>
        <authorList>
            <person name="Proctor R.H."/>
            <person name="McCormick S.P."/>
            <person name="Kim H.S."/>
            <person name="Cardoza R.E."/>
            <person name="Stanley A.M."/>
            <person name="Lindo L."/>
            <person name="Kelly A."/>
            <person name="Brown D.W."/>
            <person name="Lee T."/>
            <person name="Vaughan M.M."/>
            <person name="Alexander N.J."/>
            <person name="Busman M."/>
            <person name="Gutierrez S."/>
        </authorList>
    </citation>
    <scope>NUCLEOTIDE SEQUENCE [LARGE SCALE GENOMIC DNA]</scope>
    <source>
        <strain evidence="3 4">NRRL 13405</strain>
    </source>
</reference>
<evidence type="ECO:0000256" key="2">
    <source>
        <dbReference type="SAM" id="SignalP"/>
    </source>
</evidence>
<protein>
    <submittedName>
        <fullName evidence="3">Lipase 1</fullName>
    </submittedName>
</protein>
<comment type="caution">
    <text evidence="3">The sequence shown here is derived from an EMBL/GenBank/DDBJ whole genome shotgun (WGS) entry which is preliminary data.</text>
</comment>
<proteinExistence type="predicted"/>
<evidence type="ECO:0000313" key="4">
    <source>
        <dbReference type="Proteomes" id="UP000265631"/>
    </source>
</evidence>
<name>A0A395M6B3_9HYPO</name>
<feature type="signal peptide" evidence="2">
    <location>
        <begin position="1"/>
        <end position="21"/>
    </location>
</feature>
<feature type="region of interest" description="Disordered" evidence="1">
    <location>
        <begin position="22"/>
        <end position="54"/>
    </location>
</feature>
<evidence type="ECO:0000256" key="1">
    <source>
        <dbReference type="SAM" id="MobiDB-lite"/>
    </source>
</evidence>
<dbReference type="AlphaFoldDB" id="A0A395M6B3"/>
<sequence>MHSNTLSLFLAVVSGLTLSEASVLPRHPPPPPAAGPPGLGPHGPRDPPPPPPPG</sequence>
<feature type="compositionally biased region" description="Pro residues" evidence="1">
    <location>
        <begin position="26"/>
        <end position="39"/>
    </location>
</feature>
<dbReference type="Proteomes" id="UP000265631">
    <property type="component" value="Unassembled WGS sequence"/>
</dbReference>
<accession>A0A395M6B3</accession>
<keyword evidence="4" id="KW-1185">Reference proteome</keyword>
<keyword evidence="2" id="KW-0732">Signal</keyword>